<dbReference type="Pfam" id="PF01757">
    <property type="entry name" value="Acyl_transf_3"/>
    <property type="match status" value="1"/>
</dbReference>
<dbReference type="InterPro" id="IPR002656">
    <property type="entry name" value="Acyl_transf_3_dom"/>
</dbReference>
<dbReference type="GO" id="GO:0016020">
    <property type="term" value="C:membrane"/>
    <property type="evidence" value="ECO:0007669"/>
    <property type="project" value="TreeGrafter"/>
</dbReference>
<sequence>MDRSIPILTPLRGIAALCVVFFHARLILFPQWMNPLMEYTHFVENGFLWVDLFFILSGFVMMHVYKPAFSHLPRPSSWARFMWLRFTRIYPLFIITLLVLIGWEAIKYHSNIGFYGGALFESWGVTGIPAFHGPFNRAEAISPNIFMLHGVLENDLSWNISSWSLSVEWLSYMVFPFLVPLLLRKKVGYLIPVLFLVTLLYINHTKGSLDATGGAMAFARAIASFALGAWMQTLSLTERSRSAINHDVALAAILFACLALLHFPKTGLHNVLVVIAFAVLVFVAAQQQERKTPIFKLLDNRITRLLGDISYSLYLWHAVLLLVGVEVANLLLPDQLAWWNAQTSWLAAGAGATCFTVIALGVSLASYNYLEKPAMKILRKRFSPRPRVGSIGI</sequence>
<keyword evidence="1" id="KW-0472">Membrane</keyword>
<feature type="transmembrane region" description="Helical" evidence="1">
    <location>
        <begin position="7"/>
        <end position="27"/>
    </location>
</feature>
<feature type="transmembrane region" description="Helical" evidence="1">
    <location>
        <begin position="156"/>
        <end position="175"/>
    </location>
</feature>
<name>A0A2T3IJK1_9GAMM</name>
<feature type="transmembrane region" description="Helical" evidence="1">
    <location>
        <begin position="47"/>
        <end position="65"/>
    </location>
</feature>
<gene>
    <name evidence="3" type="ORF">C9I99_26080</name>
</gene>
<feature type="transmembrane region" description="Helical" evidence="1">
    <location>
        <begin position="305"/>
        <end position="325"/>
    </location>
</feature>
<keyword evidence="4" id="KW-1185">Reference proteome</keyword>
<dbReference type="InterPro" id="IPR050879">
    <property type="entry name" value="Acyltransferase_3"/>
</dbReference>
<feature type="domain" description="Acyltransferase 3" evidence="2">
    <location>
        <begin position="11"/>
        <end position="359"/>
    </location>
</feature>
<feature type="transmembrane region" description="Helical" evidence="1">
    <location>
        <begin position="211"/>
        <end position="231"/>
    </location>
</feature>
<dbReference type="EMBL" id="PYMH01000024">
    <property type="protein sequence ID" value="PSU28526.1"/>
    <property type="molecule type" value="Genomic_DNA"/>
</dbReference>
<feature type="transmembrane region" description="Helical" evidence="1">
    <location>
        <begin position="243"/>
        <end position="261"/>
    </location>
</feature>
<evidence type="ECO:0000256" key="1">
    <source>
        <dbReference type="SAM" id="Phobius"/>
    </source>
</evidence>
<dbReference type="GO" id="GO:0000271">
    <property type="term" value="P:polysaccharide biosynthetic process"/>
    <property type="evidence" value="ECO:0007669"/>
    <property type="project" value="TreeGrafter"/>
</dbReference>
<evidence type="ECO:0000259" key="2">
    <source>
        <dbReference type="Pfam" id="PF01757"/>
    </source>
</evidence>
<protein>
    <submittedName>
        <fullName evidence="3">Acyltransferase</fullName>
    </submittedName>
</protein>
<dbReference type="PANTHER" id="PTHR23028:SF53">
    <property type="entry name" value="ACYL_TRANSF_3 DOMAIN-CONTAINING PROTEIN"/>
    <property type="match status" value="1"/>
</dbReference>
<feature type="transmembrane region" description="Helical" evidence="1">
    <location>
        <begin position="345"/>
        <end position="370"/>
    </location>
</feature>
<feature type="transmembrane region" description="Helical" evidence="1">
    <location>
        <begin position="187"/>
        <end position="205"/>
    </location>
</feature>
<organism evidence="3 4">
    <name type="scientific">Photobacterium lutimaris</name>
    <dbReference type="NCBI Taxonomy" id="388278"/>
    <lineage>
        <taxon>Bacteria</taxon>
        <taxon>Pseudomonadati</taxon>
        <taxon>Pseudomonadota</taxon>
        <taxon>Gammaproteobacteria</taxon>
        <taxon>Vibrionales</taxon>
        <taxon>Vibrionaceae</taxon>
        <taxon>Photobacterium</taxon>
    </lineage>
</organism>
<dbReference type="RefSeq" id="WP_107351763.1">
    <property type="nucleotide sequence ID" value="NZ_PYMH01000024.1"/>
</dbReference>
<proteinExistence type="predicted"/>
<dbReference type="OrthoDB" id="9767863at2"/>
<comment type="caution">
    <text evidence="3">The sequence shown here is derived from an EMBL/GenBank/DDBJ whole genome shotgun (WGS) entry which is preliminary data.</text>
</comment>
<evidence type="ECO:0000313" key="4">
    <source>
        <dbReference type="Proteomes" id="UP000241222"/>
    </source>
</evidence>
<evidence type="ECO:0000313" key="3">
    <source>
        <dbReference type="EMBL" id="PSU28526.1"/>
    </source>
</evidence>
<dbReference type="GO" id="GO:0016747">
    <property type="term" value="F:acyltransferase activity, transferring groups other than amino-acyl groups"/>
    <property type="evidence" value="ECO:0007669"/>
    <property type="project" value="InterPro"/>
</dbReference>
<dbReference type="Proteomes" id="UP000241222">
    <property type="component" value="Unassembled WGS sequence"/>
</dbReference>
<feature type="transmembrane region" description="Helical" evidence="1">
    <location>
        <begin position="86"/>
        <end position="106"/>
    </location>
</feature>
<keyword evidence="1" id="KW-1133">Transmembrane helix</keyword>
<keyword evidence="1" id="KW-0812">Transmembrane</keyword>
<dbReference type="PANTHER" id="PTHR23028">
    <property type="entry name" value="ACETYLTRANSFERASE"/>
    <property type="match status" value="1"/>
</dbReference>
<dbReference type="AlphaFoldDB" id="A0A2T3IJK1"/>
<keyword evidence="3" id="KW-0012">Acyltransferase</keyword>
<reference evidence="3 4" key="1">
    <citation type="submission" date="2018-03" db="EMBL/GenBank/DDBJ databases">
        <title>Whole genome sequencing of Histamine producing bacteria.</title>
        <authorList>
            <person name="Butler K."/>
        </authorList>
    </citation>
    <scope>NUCLEOTIDE SEQUENCE [LARGE SCALE GENOMIC DNA]</scope>
    <source>
        <strain evidence="3 4">JCM 13586</strain>
    </source>
</reference>
<feature type="transmembrane region" description="Helical" evidence="1">
    <location>
        <begin position="267"/>
        <end position="285"/>
    </location>
</feature>
<accession>A0A2T3IJK1</accession>
<keyword evidence="3" id="KW-0808">Transferase</keyword>